<keyword evidence="1" id="KW-0677">Repeat</keyword>
<organism evidence="2">
    <name type="scientific">Faunusvirus sp</name>
    <dbReference type="NCBI Taxonomy" id="2487766"/>
    <lineage>
        <taxon>Viruses</taxon>
        <taxon>Varidnaviria</taxon>
        <taxon>Bamfordvirae</taxon>
        <taxon>Nucleocytoviricota</taxon>
        <taxon>Megaviricetes</taxon>
        <taxon>Imitervirales</taxon>
        <taxon>Mimiviridae</taxon>
    </lineage>
</organism>
<dbReference type="PANTHER" id="PTHR24161">
    <property type="entry name" value="ANK_REP_REGION DOMAIN-CONTAINING PROTEIN-RELATED"/>
    <property type="match status" value="1"/>
</dbReference>
<evidence type="ECO:0000256" key="1">
    <source>
        <dbReference type="ARBA" id="ARBA00022737"/>
    </source>
</evidence>
<dbReference type="SMART" id="SM00248">
    <property type="entry name" value="ANK"/>
    <property type="match status" value="3"/>
</dbReference>
<accession>A0A3G4ZZ18</accession>
<sequence>MSEDFTDAFYNYCCEYSSNKCIELLEQTKYKYIDVKLEHNETPILSALWRCLDNVAQLLYDHGCDLTVVDGYGFTVLMCASRGNYNFVRTLLENHKNIDVNATSLVRKTALDMALIRSEMDIAILLTKYGADIYNNHNINKDVHDKFRKNVHIIFKKHIIAEIDDPQSVIYRSFQTTYAIGLVDIICDFII</sequence>
<dbReference type="SUPFAM" id="SSF48403">
    <property type="entry name" value="Ankyrin repeat"/>
    <property type="match status" value="1"/>
</dbReference>
<dbReference type="Pfam" id="PF12796">
    <property type="entry name" value="Ank_2"/>
    <property type="match status" value="1"/>
</dbReference>
<name>A0A3G4ZZ18_9VIRU</name>
<gene>
    <name evidence="2" type="ORF">Faunusvirus6_29</name>
</gene>
<evidence type="ECO:0000313" key="2">
    <source>
        <dbReference type="EMBL" id="AYV79251.1"/>
    </source>
</evidence>
<dbReference type="InterPro" id="IPR002110">
    <property type="entry name" value="Ankyrin_rpt"/>
</dbReference>
<protein>
    <submittedName>
        <fullName evidence="2">Uncharacterized protein</fullName>
    </submittedName>
</protein>
<reference evidence="2" key="1">
    <citation type="submission" date="2018-10" db="EMBL/GenBank/DDBJ databases">
        <title>Hidden diversity of soil giant viruses.</title>
        <authorList>
            <person name="Schulz F."/>
            <person name="Alteio L."/>
            <person name="Goudeau D."/>
            <person name="Ryan E.M."/>
            <person name="Malmstrom R.R."/>
            <person name="Blanchard J."/>
            <person name="Woyke T."/>
        </authorList>
    </citation>
    <scope>NUCLEOTIDE SEQUENCE</scope>
    <source>
        <strain evidence="2">FNV1</strain>
    </source>
</reference>
<dbReference type="EMBL" id="MK072137">
    <property type="protein sequence ID" value="AYV79251.1"/>
    <property type="molecule type" value="Genomic_DNA"/>
</dbReference>
<dbReference type="PANTHER" id="PTHR24161:SF119">
    <property type="entry name" value="ANKYRIN REPEAT DOMAIN 44"/>
    <property type="match status" value="1"/>
</dbReference>
<proteinExistence type="predicted"/>
<dbReference type="InterPro" id="IPR036770">
    <property type="entry name" value="Ankyrin_rpt-contain_sf"/>
</dbReference>
<dbReference type="Gene3D" id="1.25.40.20">
    <property type="entry name" value="Ankyrin repeat-containing domain"/>
    <property type="match status" value="1"/>
</dbReference>